<name>A0ABS1RDX9_9RHOB</name>
<dbReference type="PANTHER" id="PTHR33608">
    <property type="entry name" value="BLL2464 PROTEIN"/>
    <property type="match status" value="1"/>
</dbReference>
<gene>
    <name evidence="2" type="ORF">JMJ92_06670</name>
</gene>
<dbReference type="RefSeq" id="WP_075787712.1">
    <property type="nucleotide sequence ID" value="NZ_JAESIL010000020.1"/>
</dbReference>
<accession>A0ABS1RDX9</accession>
<comment type="caution">
    <text evidence="2">The sequence shown here is derived from an EMBL/GenBank/DDBJ whole genome shotgun (WGS) entry which is preliminary data.</text>
</comment>
<feature type="domain" description="DUF58" evidence="1">
    <location>
        <begin position="63"/>
        <end position="252"/>
    </location>
</feature>
<dbReference type="EMBL" id="JAESIL010000020">
    <property type="protein sequence ID" value="MBL3577840.1"/>
    <property type="molecule type" value="Genomic_DNA"/>
</dbReference>
<sequence>MRSSPEVLPLFDLLAWRLARALPGLRTGDHPARMRGAGGSFADTAPFLAHPDPRRLDLRRTLTDPMGTLQVRRFQSRVDLTLWVLLDASASLGAGARSDRPGVAALLAAGLAQAAWRGRDRFALTAMAGQDRLLSVPPGRQAGQAAALAAALADLRPDGCGTAGLEEAAREIPGDRVLVAVISDFDHAPDELRGFLAALEPRPVLPFWLRDTGLEAPPGQVGLAAIRDPETGRRRIAVTSRAWADRQAREAAGRRRELRGVLAEFGLSPVEIRDQISVSDLAAALSEVAL</sequence>
<evidence type="ECO:0000313" key="2">
    <source>
        <dbReference type="EMBL" id="MBL3577840.1"/>
    </source>
</evidence>
<dbReference type="Proteomes" id="UP000635853">
    <property type="component" value="Unassembled WGS sequence"/>
</dbReference>
<dbReference type="InterPro" id="IPR002881">
    <property type="entry name" value="DUF58"/>
</dbReference>
<dbReference type="Pfam" id="PF01882">
    <property type="entry name" value="DUF58"/>
    <property type="match status" value="1"/>
</dbReference>
<dbReference type="PANTHER" id="PTHR33608:SF6">
    <property type="entry name" value="BLL2464 PROTEIN"/>
    <property type="match status" value="1"/>
</dbReference>
<organism evidence="2 3">
    <name type="scientific">Rhodovulum visakhapatnamense</name>
    <dbReference type="NCBI Taxonomy" id="364297"/>
    <lineage>
        <taxon>Bacteria</taxon>
        <taxon>Pseudomonadati</taxon>
        <taxon>Pseudomonadota</taxon>
        <taxon>Alphaproteobacteria</taxon>
        <taxon>Rhodobacterales</taxon>
        <taxon>Paracoccaceae</taxon>
        <taxon>Rhodovulum</taxon>
    </lineage>
</organism>
<keyword evidence="3" id="KW-1185">Reference proteome</keyword>
<evidence type="ECO:0000313" key="3">
    <source>
        <dbReference type="Proteomes" id="UP000635853"/>
    </source>
</evidence>
<proteinExistence type="predicted"/>
<evidence type="ECO:0000259" key="1">
    <source>
        <dbReference type="Pfam" id="PF01882"/>
    </source>
</evidence>
<protein>
    <recommendedName>
        <fullName evidence="1">DUF58 domain-containing protein</fullName>
    </recommendedName>
</protein>
<reference evidence="3" key="1">
    <citation type="submission" date="2021-01" db="EMBL/GenBank/DDBJ databases">
        <title>Draft genomes of Rhodovulum sulfidophilum.</title>
        <authorList>
            <person name="Guzman M.S."/>
        </authorList>
    </citation>
    <scope>NUCLEOTIDE SEQUENCE [LARGE SCALE GENOMIC DNA]</scope>
    <source>
        <strain evidence="3">AB19</strain>
    </source>
</reference>